<dbReference type="Proteomes" id="UP001176940">
    <property type="component" value="Unassembled WGS sequence"/>
</dbReference>
<organism evidence="2 3">
    <name type="scientific">Ranitomeya imitator</name>
    <name type="common">mimic poison frog</name>
    <dbReference type="NCBI Taxonomy" id="111125"/>
    <lineage>
        <taxon>Eukaryota</taxon>
        <taxon>Metazoa</taxon>
        <taxon>Chordata</taxon>
        <taxon>Craniata</taxon>
        <taxon>Vertebrata</taxon>
        <taxon>Euteleostomi</taxon>
        <taxon>Amphibia</taxon>
        <taxon>Batrachia</taxon>
        <taxon>Anura</taxon>
        <taxon>Neobatrachia</taxon>
        <taxon>Hyloidea</taxon>
        <taxon>Dendrobatidae</taxon>
        <taxon>Dendrobatinae</taxon>
        <taxon>Ranitomeya</taxon>
    </lineage>
</organism>
<evidence type="ECO:0000256" key="1">
    <source>
        <dbReference type="SAM" id="MobiDB-lite"/>
    </source>
</evidence>
<sequence>MNNSLENISFEEYVRLKARTVPQHRMKEFLDSLSSKGPDSMQEFHQPPTSTMVYQQGANCIYTDSTEVAGSLLDLACPVTASVQQQAQQEQQIQVQPHQVQIPDVLIRPWIHYPAPQLNRINLSPEGSQDSGISEDLLELLTHFSHMKSGIVMHQKEPTANCISIWSHKGSEDLIPVQQSPQQVTAQQLSPQLSVHQSNEHPIQVQVQIQGSAQSQTAQNVQTIQTQSLQSANAAQQLTNSQLQVAQIQVQHVQPGQQMQPTDLQDDHIQHQQIQAHMVAGQSVGSGIQIQTAGALSPPPSQQGSPREGERRSSTSSVLQPVKKRQPVAAVLAIPQGQQQSYVSLRPDLLTVDSAHLYGATGTITSPTGETWTIPVYSANTRSDLQQQNITHIAIPQEAYNTVHVTGSPTAMTAVKLEDDKDKMVKNHEEVVQTLANSLFPAQFMNGNIHIPVAVQAVAGAYQNTAQTVHIWDPQQQTALHEQVQQHQLQVTYGAGWRTKSGNLIVYTCYNNV</sequence>
<protein>
    <submittedName>
        <fullName evidence="2">Uncharacterized protein</fullName>
    </submittedName>
</protein>
<dbReference type="EMBL" id="CAUEEQ010054692">
    <property type="protein sequence ID" value="CAJ0962364.1"/>
    <property type="molecule type" value="Genomic_DNA"/>
</dbReference>
<gene>
    <name evidence="2" type="ORF">RIMI_LOCUS18157897</name>
</gene>
<feature type="region of interest" description="Disordered" evidence="1">
    <location>
        <begin position="292"/>
        <end position="322"/>
    </location>
</feature>
<name>A0ABN9MGF3_9NEOB</name>
<dbReference type="PANTHER" id="PTHR45736">
    <property type="entry name" value="ZINC FINGER MYM-TYPE PROTEIN"/>
    <property type="match status" value="1"/>
</dbReference>
<dbReference type="InterPro" id="IPR051284">
    <property type="entry name" value="ZnF_MYMT-QRICH1"/>
</dbReference>
<evidence type="ECO:0000313" key="2">
    <source>
        <dbReference type="EMBL" id="CAJ0962364.1"/>
    </source>
</evidence>
<reference evidence="2" key="1">
    <citation type="submission" date="2023-07" db="EMBL/GenBank/DDBJ databases">
        <authorList>
            <person name="Stuckert A."/>
        </authorList>
    </citation>
    <scope>NUCLEOTIDE SEQUENCE</scope>
</reference>
<evidence type="ECO:0000313" key="3">
    <source>
        <dbReference type="Proteomes" id="UP001176940"/>
    </source>
</evidence>
<accession>A0ABN9MGF3</accession>
<proteinExistence type="predicted"/>
<comment type="caution">
    <text evidence="2">The sequence shown here is derived from an EMBL/GenBank/DDBJ whole genome shotgun (WGS) entry which is preliminary data.</text>
</comment>
<dbReference type="PANTHER" id="PTHR45736:SF8">
    <property type="entry name" value="TRANSCRIPTIONAL REGULATOR QRICH1"/>
    <property type="match status" value="1"/>
</dbReference>
<keyword evidence="3" id="KW-1185">Reference proteome</keyword>